<dbReference type="PANTHER" id="PTHR30160">
    <property type="entry name" value="TETRAACYLDISACCHARIDE 4'-KINASE-RELATED"/>
    <property type="match status" value="1"/>
</dbReference>
<dbReference type="InterPro" id="IPR002201">
    <property type="entry name" value="Glyco_trans_9"/>
</dbReference>
<accession>A0AAU8M1K6</accession>
<gene>
    <name evidence="3" type="ORF">Q3M24_09645</name>
</gene>
<dbReference type="AlphaFoldDB" id="A0AAU8M1K6"/>
<keyword evidence="1" id="KW-0328">Glycosyltransferase</keyword>
<dbReference type="CDD" id="cd03789">
    <property type="entry name" value="GT9_LPS_heptosyltransferase"/>
    <property type="match status" value="1"/>
</dbReference>
<proteinExistence type="predicted"/>
<dbReference type="SUPFAM" id="SSF53756">
    <property type="entry name" value="UDP-Glycosyltransferase/glycogen phosphorylase"/>
    <property type="match status" value="1"/>
</dbReference>
<reference evidence="3" key="2">
    <citation type="submission" date="2024-06" db="EMBL/GenBank/DDBJ databases">
        <authorList>
            <person name="Plum-Jensen L.E."/>
            <person name="Schramm A."/>
            <person name="Marshall I.P.G."/>
        </authorList>
    </citation>
    <scope>NUCLEOTIDE SEQUENCE</scope>
    <source>
        <strain evidence="3">Rat1</strain>
    </source>
</reference>
<dbReference type="InterPro" id="IPR051199">
    <property type="entry name" value="LPS_LOS_Heptosyltrfase"/>
</dbReference>
<dbReference type="GO" id="GO:0008713">
    <property type="term" value="F:ADP-heptose-lipopolysaccharide heptosyltransferase activity"/>
    <property type="evidence" value="ECO:0007669"/>
    <property type="project" value="TreeGrafter"/>
</dbReference>
<name>A0AAU8M1K6_9BACT</name>
<sequence length="376" mass="41926">MLLKNKRILIIKPSSLGDIVHTLPLSHAIKRCFPDSSIGWIAQQVFTPLLQVDKSIDDVYPIHIPSTSDPQAGRWAWLEAFKATTNTLRTLHKEFQQKPYDLILDLHASFRSGLLGWTNPGGQRVGFSQAKELNTFFQQHLIEIPQTTEHAQDKNLLFCSYLGIKTKDEDFHLCTGEADRSAVQKFLQYHKITNSTPVIYANPAARWQSKFWPIEHWAALSDKLQMEGIAVVFGGSPQDVEYLTSITRLMQTEPIIAAGLLTLPQAAALIQQSSLYIGLDSGPMHIAALARTPVVAFFGPTHPSRVGPYSPSGNEHRIVRAEGLDCLECRKRTCSHLSCMRKISPDMVHQAAFSLMQDSSAKKNTNISALPTHHEG</sequence>
<dbReference type="GO" id="GO:0005829">
    <property type="term" value="C:cytosol"/>
    <property type="evidence" value="ECO:0007669"/>
    <property type="project" value="TreeGrafter"/>
</dbReference>
<dbReference type="Pfam" id="PF01075">
    <property type="entry name" value="Glyco_transf_9"/>
    <property type="match status" value="1"/>
</dbReference>
<dbReference type="GO" id="GO:0009244">
    <property type="term" value="P:lipopolysaccharide core region biosynthetic process"/>
    <property type="evidence" value="ECO:0007669"/>
    <property type="project" value="TreeGrafter"/>
</dbReference>
<reference evidence="3" key="1">
    <citation type="journal article" date="2024" name="Syst. Appl. Microbiol.">
        <title>First single-strain enrichments of Electrothrix cable bacteria, description of E. aestuarii sp. nov. and E. rattekaaiensis sp. nov., and proposal of a cable bacteria taxonomy following the rules of the SeqCode.</title>
        <authorList>
            <person name="Plum-Jensen L.E."/>
            <person name="Schramm A."/>
            <person name="Marshall I.P.G."/>
        </authorList>
    </citation>
    <scope>NUCLEOTIDE SEQUENCE</scope>
    <source>
        <strain evidence="3">Rat1</strain>
    </source>
</reference>
<protein>
    <submittedName>
        <fullName evidence="3">Glycosyltransferase family 9 protein</fullName>
    </submittedName>
</protein>
<organism evidence="3">
    <name type="scientific">Candidatus Electrothrix aestuarii</name>
    <dbReference type="NCBI Taxonomy" id="3062594"/>
    <lineage>
        <taxon>Bacteria</taxon>
        <taxon>Pseudomonadati</taxon>
        <taxon>Thermodesulfobacteriota</taxon>
        <taxon>Desulfobulbia</taxon>
        <taxon>Desulfobulbales</taxon>
        <taxon>Desulfobulbaceae</taxon>
        <taxon>Candidatus Electrothrix</taxon>
    </lineage>
</organism>
<evidence type="ECO:0000256" key="1">
    <source>
        <dbReference type="ARBA" id="ARBA00022676"/>
    </source>
</evidence>
<keyword evidence="2" id="KW-0808">Transferase</keyword>
<dbReference type="EMBL" id="CP159373">
    <property type="protein sequence ID" value="XCN74976.1"/>
    <property type="molecule type" value="Genomic_DNA"/>
</dbReference>
<dbReference type="Gene3D" id="3.40.50.2000">
    <property type="entry name" value="Glycogen Phosphorylase B"/>
    <property type="match status" value="2"/>
</dbReference>
<evidence type="ECO:0000256" key="2">
    <source>
        <dbReference type="ARBA" id="ARBA00022679"/>
    </source>
</evidence>
<evidence type="ECO:0000313" key="3">
    <source>
        <dbReference type="EMBL" id="XCN74976.1"/>
    </source>
</evidence>
<dbReference type="KEGG" id="eaj:Q3M24_09645"/>
<dbReference type="PANTHER" id="PTHR30160:SF1">
    <property type="entry name" value="LIPOPOLYSACCHARIDE 1,2-N-ACETYLGLUCOSAMINETRANSFERASE-RELATED"/>
    <property type="match status" value="1"/>
</dbReference>